<feature type="compositionally biased region" description="Basic and acidic residues" evidence="5">
    <location>
        <begin position="14"/>
        <end position="29"/>
    </location>
</feature>
<keyword evidence="8" id="KW-1185">Reference proteome</keyword>
<dbReference type="SUPFAM" id="SSF57850">
    <property type="entry name" value="RING/U-box"/>
    <property type="match status" value="1"/>
</dbReference>
<keyword evidence="1" id="KW-0479">Metal-binding</keyword>
<feature type="domain" description="RING-type" evidence="6">
    <location>
        <begin position="85"/>
        <end position="123"/>
    </location>
</feature>
<evidence type="ECO:0000256" key="4">
    <source>
        <dbReference type="PROSITE-ProRule" id="PRU00175"/>
    </source>
</evidence>
<reference evidence="7" key="1">
    <citation type="journal article" date="2020" name="Cell">
        <title>Large-Scale Comparative Analyses of Tick Genomes Elucidate Their Genetic Diversity and Vector Capacities.</title>
        <authorList>
            <consortium name="Tick Genome and Microbiome Consortium (TIGMIC)"/>
            <person name="Jia N."/>
            <person name="Wang J."/>
            <person name="Shi W."/>
            <person name="Du L."/>
            <person name="Sun Y."/>
            <person name="Zhan W."/>
            <person name="Jiang J.F."/>
            <person name="Wang Q."/>
            <person name="Zhang B."/>
            <person name="Ji P."/>
            <person name="Bell-Sakyi L."/>
            <person name="Cui X.M."/>
            <person name="Yuan T.T."/>
            <person name="Jiang B.G."/>
            <person name="Yang W.F."/>
            <person name="Lam T.T."/>
            <person name="Chang Q.C."/>
            <person name="Ding S.J."/>
            <person name="Wang X.J."/>
            <person name="Zhu J.G."/>
            <person name="Ruan X.D."/>
            <person name="Zhao L."/>
            <person name="Wei J.T."/>
            <person name="Ye R.Z."/>
            <person name="Que T.C."/>
            <person name="Du C.H."/>
            <person name="Zhou Y.H."/>
            <person name="Cheng J.X."/>
            <person name="Dai P.F."/>
            <person name="Guo W.B."/>
            <person name="Han X.H."/>
            <person name="Huang E.J."/>
            <person name="Li L.F."/>
            <person name="Wei W."/>
            <person name="Gao Y.C."/>
            <person name="Liu J.Z."/>
            <person name="Shao H.Z."/>
            <person name="Wang X."/>
            <person name="Wang C.C."/>
            <person name="Yang T.C."/>
            <person name="Huo Q.B."/>
            <person name="Li W."/>
            <person name="Chen H.Y."/>
            <person name="Chen S.E."/>
            <person name="Zhou L.G."/>
            <person name="Ni X.B."/>
            <person name="Tian J.H."/>
            <person name="Sheng Y."/>
            <person name="Liu T."/>
            <person name="Pan Y.S."/>
            <person name="Xia L.Y."/>
            <person name="Li J."/>
            <person name="Zhao F."/>
            <person name="Cao W.C."/>
        </authorList>
    </citation>
    <scope>NUCLEOTIDE SEQUENCE</scope>
    <source>
        <strain evidence="7">Rsan-2018</strain>
    </source>
</reference>
<dbReference type="InterPro" id="IPR018957">
    <property type="entry name" value="Znf_C3HC4_RING-type"/>
</dbReference>
<proteinExistence type="predicted"/>
<name>A0A9D4SNJ9_RHISA</name>
<dbReference type="Proteomes" id="UP000821837">
    <property type="component" value="Unassembled WGS sequence"/>
</dbReference>
<evidence type="ECO:0000259" key="6">
    <source>
        <dbReference type="PROSITE" id="PS50089"/>
    </source>
</evidence>
<dbReference type="GO" id="GO:0008270">
    <property type="term" value="F:zinc ion binding"/>
    <property type="evidence" value="ECO:0007669"/>
    <property type="project" value="UniProtKB-KW"/>
</dbReference>
<protein>
    <recommendedName>
        <fullName evidence="6">RING-type domain-containing protein</fullName>
    </recommendedName>
</protein>
<organism evidence="7 8">
    <name type="scientific">Rhipicephalus sanguineus</name>
    <name type="common">Brown dog tick</name>
    <name type="synonym">Ixodes sanguineus</name>
    <dbReference type="NCBI Taxonomy" id="34632"/>
    <lineage>
        <taxon>Eukaryota</taxon>
        <taxon>Metazoa</taxon>
        <taxon>Ecdysozoa</taxon>
        <taxon>Arthropoda</taxon>
        <taxon>Chelicerata</taxon>
        <taxon>Arachnida</taxon>
        <taxon>Acari</taxon>
        <taxon>Parasitiformes</taxon>
        <taxon>Ixodida</taxon>
        <taxon>Ixodoidea</taxon>
        <taxon>Ixodidae</taxon>
        <taxon>Rhipicephalinae</taxon>
        <taxon>Rhipicephalus</taxon>
        <taxon>Rhipicephalus</taxon>
    </lineage>
</organism>
<dbReference type="Pfam" id="PF00097">
    <property type="entry name" value="zf-C3HC4"/>
    <property type="match status" value="1"/>
</dbReference>
<evidence type="ECO:0000256" key="2">
    <source>
        <dbReference type="ARBA" id="ARBA00022771"/>
    </source>
</evidence>
<dbReference type="PROSITE" id="PS50089">
    <property type="entry name" value="ZF_RING_2"/>
    <property type="match status" value="1"/>
</dbReference>
<dbReference type="InterPro" id="IPR001841">
    <property type="entry name" value="Znf_RING"/>
</dbReference>
<dbReference type="PROSITE" id="PS00518">
    <property type="entry name" value="ZF_RING_1"/>
    <property type="match status" value="1"/>
</dbReference>
<accession>A0A9D4SNJ9</accession>
<dbReference type="InterPro" id="IPR017907">
    <property type="entry name" value="Znf_RING_CS"/>
</dbReference>
<gene>
    <name evidence="7" type="ORF">HPB52_015282</name>
</gene>
<keyword evidence="3" id="KW-0862">Zinc</keyword>
<evidence type="ECO:0000313" key="8">
    <source>
        <dbReference type="Proteomes" id="UP000821837"/>
    </source>
</evidence>
<comment type="caution">
    <text evidence="7">The sequence shown here is derived from an EMBL/GenBank/DDBJ whole genome shotgun (WGS) entry which is preliminary data.</text>
</comment>
<feature type="region of interest" description="Disordered" evidence="5">
    <location>
        <begin position="1"/>
        <end position="54"/>
    </location>
</feature>
<reference evidence="7" key="2">
    <citation type="submission" date="2021-09" db="EMBL/GenBank/DDBJ databases">
        <authorList>
            <person name="Jia N."/>
            <person name="Wang J."/>
            <person name="Shi W."/>
            <person name="Du L."/>
            <person name="Sun Y."/>
            <person name="Zhan W."/>
            <person name="Jiang J."/>
            <person name="Wang Q."/>
            <person name="Zhang B."/>
            <person name="Ji P."/>
            <person name="Sakyi L.B."/>
            <person name="Cui X."/>
            <person name="Yuan T."/>
            <person name="Jiang B."/>
            <person name="Yang W."/>
            <person name="Lam T.T.-Y."/>
            <person name="Chang Q."/>
            <person name="Ding S."/>
            <person name="Wang X."/>
            <person name="Zhu J."/>
            <person name="Ruan X."/>
            <person name="Zhao L."/>
            <person name="Wei J."/>
            <person name="Que T."/>
            <person name="Du C."/>
            <person name="Cheng J."/>
            <person name="Dai P."/>
            <person name="Han X."/>
            <person name="Huang E."/>
            <person name="Gao Y."/>
            <person name="Liu J."/>
            <person name="Shao H."/>
            <person name="Ye R."/>
            <person name="Li L."/>
            <person name="Wei W."/>
            <person name="Wang X."/>
            <person name="Wang C."/>
            <person name="Huo Q."/>
            <person name="Li W."/>
            <person name="Guo W."/>
            <person name="Chen H."/>
            <person name="Chen S."/>
            <person name="Zhou L."/>
            <person name="Zhou L."/>
            <person name="Ni X."/>
            <person name="Tian J."/>
            <person name="Zhou Y."/>
            <person name="Sheng Y."/>
            <person name="Liu T."/>
            <person name="Pan Y."/>
            <person name="Xia L."/>
            <person name="Li J."/>
            <person name="Zhao F."/>
            <person name="Cao W."/>
        </authorList>
    </citation>
    <scope>NUCLEOTIDE SEQUENCE</scope>
    <source>
        <strain evidence="7">Rsan-2018</strain>
        <tissue evidence="7">Larvae</tissue>
    </source>
</reference>
<evidence type="ECO:0000313" key="7">
    <source>
        <dbReference type="EMBL" id="KAH7935942.1"/>
    </source>
</evidence>
<sequence length="174" mass="19140">MVIVTSADSSAADDDVRASEANPTERTDAVDEDVQDLSETPAVITQSDDDAASQDDSPCILIGFESPIQGRCVQFAQPLSGIAVCSGCRALPDEAMLLPCSHVLCLACYDDYMVETTVRCPEDWATCSAFHLWPMRLDLEQVRGEIAFCVNSWFGCPFKAELRDVEQHYATCRY</sequence>
<evidence type="ECO:0000256" key="5">
    <source>
        <dbReference type="SAM" id="MobiDB-lite"/>
    </source>
</evidence>
<dbReference type="EMBL" id="JABSTV010001255">
    <property type="protein sequence ID" value="KAH7935942.1"/>
    <property type="molecule type" value="Genomic_DNA"/>
</dbReference>
<evidence type="ECO:0000256" key="3">
    <source>
        <dbReference type="ARBA" id="ARBA00022833"/>
    </source>
</evidence>
<dbReference type="InterPro" id="IPR013083">
    <property type="entry name" value="Znf_RING/FYVE/PHD"/>
</dbReference>
<dbReference type="AlphaFoldDB" id="A0A9D4SNJ9"/>
<evidence type="ECO:0000256" key="1">
    <source>
        <dbReference type="ARBA" id="ARBA00022723"/>
    </source>
</evidence>
<keyword evidence="2 4" id="KW-0863">Zinc-finger</keyword>
<dbReference type="Gene3D" id="3.30.40.10">
    <property type="entry name" value="Zinc/RING finger domain, C3HC4 (zinc finger)"/>
    <property type="match status" value="1"/>
</dbReference>
<feature type="compositionally biased region" description="Low complexity" evidence="5">
    <location>
        <begin position="1"/>
        <end position="10"/>
    </location>
</feature>